<dbReference type="Pfam" id="PF01471">
    <property type="entry name" value="PG_binding_1"/>
    <property type="match status" value="1"/>
</dbReference>
<dbReference type="InterPro" id="IPR002477">
    <property type="entry name" value="Peptidoglycan-bd-like"/>
</dbReference>
<dbReference type="SUPFAM" id="SSF47090">
    <property type="entry name" value="PGBD-like"/>
    <property type="match status" value="1"/>
</dbReference>
<dbReference type="SMART" id="SM00671">
    <property type="entry name" value="SEL1"/>
    <property type="match status" value="4"/>
</dbReference>
<evidence type="ECO:0000313" key="4">
    <source>
        <dbReference type="EMBL" id="ASG21175.1"/>
    </source>
</evidence>
<dbReference type="InterPro" id="IPR006597">
    <property type="entry name" value="Sel1-like"/>
</dbReference>
<dbReference type="Gene3D" id="1.25.40.10">
    <property type="entry name" value="Tetratricopeptide repeat domain"/>
    <property type="match status" value="1"/>
</dbReference>
<dbReference type="Gene3D" id="1.10.101.10">
    <property type="entry name" value="PGBD-like superfamily/PGBD"/>
    <property type="match status" value="1"/>
</dbReference>
<dbReference type="EMBL" id="CP022110">
    <property type="protein sequence ID" value="ASG21175.1"/>
    <property type="molecule type" value="Genomic_DNA"/>
</dbReference>
<dbReference type="InterPro" id="IPR036365">
    <property type="entry name" value="PGBD-like_sf"/>
</dbReference>
<feature type="chain" id="PRO_5012060567" description="Peptidoglycan binding-like domain-containing protein" evidence="2">
    <location>
        <begin position="32"/>
        <end position="322"/>
    </location>
</feature>
<organism evidence="4 5">
    <name type="scientific">Nitrospirillum viridazoti CBAmc</name>
    <dbReference type="NCBI Taxonomy" id="1441467"/>
    <lineage>
        <taxon>Bacteria</taxon>
        <taxon>Pseudomonadati</taxon>
        <taxon>Pseudomonadota</taxon>
        <taxon>Alphaproteobacteria</taxon>
        <taxon>Rhodospirillales</taxon>
        <taxon>Azospirillaceae</taxon>
        <taxon>Nitrospirillum</taxon>
        <taxon>Nitrospirillum viridazoti</taxon>
    </lineage>
</organism>
<feature type="compositionally biased region" description="Pro residues" evidence="1">
    <location>
        <begin position="237"/>
        <end position="251"/>
    </location>
</feature>
<dbReference type="RefSeq" id="WP_088871911.1">
    <property type="nucleotide sequence ID" value="NZ_CP022110.1"/>
</dbReference>
<feature type="signal peptide" evidence="2">
    <location>
        <begin position="1"/>
        <end position="31"/>
    </location>
</feature>
<dbReference type="InterPro" id="IPR011990">
    <property type="entry name" value="TPR-like_helical_dom_sf"/>
</dbReference>
<sequence length="322" mass="33451">MGHSPPHGRPMLRLPHSPALAILLLAGTALAAPGMPEPPPVGADAGLLALDAQARAGDAQAQLDLADVYGDIPLDRPTDVARASAWYRLAAAAPDADIRRRACAALGMLEAGGMGWPENVTAALPWYRCAAELGDTQSQFNLGLLYDEGVDVPADAAQAKAWYRRAAEGGLVLALERLGALAERAQDRAAAARLYGEAAAKGDVAAAQALARLKRGGPSPQVVGIGLAAQSQDPATVKPPPKPVPGQPHTPPAAVGADGLRLIQQRLRDLGYLHGPVDGRLGARTANAILAYEAAHPAVWDETAPPPDGWPSRDLLARLARR</sequence>
<proteinExistence type="predicted"/>
<dbReference type="InterPro" id="IPR050767">
    <property type="entry name" value="Sel1_AlgK"/>
</dbReference>
<accession>A0A248JR47</accession>
<dbReference type="Proteomes" id="UP000197153">
    <property type="component" value="Chromosome 1"/>
</dbReference>
<dbReference type="Pfam" id="PF08238">
    <property type="entry name" value="Sel1"/>
    <property type="match status" value="4"/>
</dbReference>
<evidence type="ECO:0000259" key="3">
    <source>
        <dbReference type="Pfam" id="PF01471"/>
    </source>
</evidence>
<dbReference type="SUPFAM" id="SSF81901">
    <property type="entry name" value="HCP-like"/>
    <property type="match status" value="2"/>
</dbReference>
<reference evidence="4 5" key="1">
    <citation type="submission" date="2017-06" db="EMBL/GenBank/DDBJ databases">
        <title>Complete genome sequence of Nitrospirillum amazonense strain CBAmC, an endophytic nitrogen-fixing and plant growth-promoting bacterium, isolated from sugarcane.</title>
        <authorList>
            <person name="Schwab S."/>
            <person name="dos Santos Teixeira K.R."/>
            <person name="Simoes Araujo J.L."/>
            <person name="Soares Vidal M."/>
            <person name="Borges de Freitas H.R."/>
            <person name="Rivello Crivelaro A.L."/>
            <person name="Bueno de Camargo Nunes A."/>
            <person name="dos Santos C.M."/>
            <person name="Palmeira da Silva Rosa D."/>
            <person name="da Silva Padilha D."/>
            <person name="da Silva E."/>
            <person name="Araujo Terra L."/>
            <person name="Soares Mendes V."/>
            <person name="Farinelli L."/>
            <person name="Magalhaes Cruz L."/>
            <person name="Baldani J.I."/>
        </authorList>
    </citation>
    <scope>NUCLEOTIDE SEQUENCE [LARGE SCALE GENOMIC DNA]</scope>
    <source>
        <strain evidence="4 5">CBAmC</strain>
    </source>
</reference>
<feature type="region of interest" description="Disordered" evidence="1">
    <location>
        <begin position="231"/>
        <end position="251"/>
    </location>
</feature>
<evidence type="ECO:0000256" key="1">
    <source>
        <dbReference type="SAM" id="MobiDB-lite"/>
    </source>
</evidence>
<name>A0A248JR47_9PROT</name>
<keyword evidence="2" id="KW-0732">Signal</keyword>
<feature type="domain" description="Peptidoglycan binding-like" evidence="3">
    <location>
        <begin position="259"/>
        <end position="295"/>
    </location>
</feature>
<keyword evidence="5" id="KW-1185">Reference proteome</keyword>
<dbReference type="KEGG" id="nao:Y958_10335"/>
<dbReference type="InterPro" id="IPR036366">
    <property type="entry name" value="PGBDSf"/>
</dbReference>
<evidence type="ECO:0000313" key="5">
    <source>
        <dbReference type="Proteomes" id="UP000197153"/>
    </source>
</evidence>
<dbReference type="PANTHER" id="PTHR11102:SF160">
    <property type="entry name" value="ERAD-ASSOCIATED E3 UBIQUITIN-PROTEIN LIGASE COMPONENT HRD3"/>
    <property type="match status" value="1"/>
</dbReference>
<evidence type="ECO:0000256" key="2">
    <source>
        <dbReference type="SAM" id="SignalP"/>
    </source>
</evidence>
<protein>
    <recommendedName>
        <fullName evidence="3">Peptidoglycan binding-like domain-containing protein</fullName>
    </recommendedName>
</protein>
<dbReference type="PANTHER" id="PTHR11102">
    <property type="entry name" value="SEL-1-LIKE PROTEIN"/>
    <property type="match status" value="1"/>
</dbReference>
<gene>
    <name evidence="4" type="ORF">Y958_10335</name>
</gene>
<dbReference type="AlphaFoldDB" id="A0A248JR47"/>